<sequence>MPGTQLEDRSKISCAQQFGNLHVMEKDKVEISIDWTNINLNALLEQLSIVSNKFCSSSTIPKIFGFPYFIVTDDNQYEEVTDIDAALRNAYSLPLRNQDEEPDILRKKIIDFLDGIYYPETNDKIQCLREFAIEELIRDLTFSSHALVSKYENNSEYSLSSNFLPMSKVTPIYEPFETFSIKCDISRDKNKLSQVNKSLELTPTVQTLFDDWIIGQDVKEYEYHYRRVNNKLIQETMTTSGESDGDHYFSMHTSDEQTSAFEADGAAFKEFLEFNEQHSTTNLRPFLVDVTKDASVQQCARMVVNETKDKGLFALINNAGCNEGFAFEFTSNDQIAKTMEVNFIGPIKIIKALLPSLRQNIKYNLKKPAKDQDIFPRIINMTSILGRTTVPFYGAYSASKHALEAMLDTIRIELLPWKIHVTMIEAVPIKSRFSHPDLVEVSKKFFASPAITEQTLTLYGEDYVQKAIEFWQKLHSGQDNPKAIIRTIIEAIEVGFPRDRYVVGTLAKVHVLVNNVLPRWVIDLAWGSMIRLVGVWPKEVKELEDGVSETTSTSSNSSSSTPPSSPKD</sequence>
<evidence type="ECO:0000256" key="2">
    <source>
        <dbReference type="SAM" id="MobiDB-lite"/>
    </source>
</evidence>
<dbReference type="OrthoDB" id="2102561at2759"/>
<dbReference type="GO" id="GO:0008202">
    <property type="term" value="P:steroid metabolic process"/>
    <property type="evidence" value="ECO:0007669"/>
    <property type="project" value="TreeGrafter"/>
</dbReference>
<name>A0A9N8VMR9_9GLOM</name>
<comment type="caution">
    <text evidence="3">The sequence shown here is derived from an EMBL/GenBank/DDBJ whole genome shotgun (WGS) entry which is preliminary data.</text>
</comment>
<dbReference type="InterPro" id="IPR002347">
    <property type="entry name" value="SDR_fam"/>
</dbReference>
<dbReference type="PANTHER" id="PTHR43313:SF1">
    <property type="entry name" value="3BETA-HYDROXYSTEROID DEHYDROGENASE DHS-16"/>
    <property type="match status" value="1"/>
</dbReference>
<evidence type="ECO:0000256" key="1">
    <source>
        <dbReference type="ARBA" id="ARBA00022857"/>
    </source>
</evidence>
<dbReference type="GO" id="GO:0016491">
    <property type="term" value="F:oxidoreductase activity"/>
    <property type="evidence" value="ECO:0007669"/>
    <property type="project" value="TreeGrafter"/>
</dbReference>
<accession>A0A9N8VMR9</accession>
<dbReference type="Pfam" id="PF00106">
    <property type="entry name" value="adh_short"/>
    <property type="match status" value="1"/>
</dbReference>
<keyword evidence="1" id="KW-0521">NADP</keyword>
<dbReference type="EMBL" id="CAJVPZ010000166">
    <property type="protein sequence ID" value="CAG8455831.1"/>
    <property type="molecule type" value="Genomic_DNA"/>
</dbReference>
<proteinExistence type="predicted"/>
<organism evidence="3 4">
    <name type="scientific">Racocetra fulgida</name>
    <dbReference type="NCBI Taxonomy" id="60492"/>
    <lineage>
        <taxon>Eukaryota</taxon>
        <taxon>Fungi</taxon>
        <taxon>Fungi incertae sedis</taxon>
        <taxon>Mucoromycota</taxon>
        <taxon>Glomeromycotina</taxon>
        <taxon>Glomeromycetes</taxon>
        <taxon>Diversisporales</taxon>
        <taxon>Gigasporaceae</taxon>
        <taxon>Racocetra</taxon>
    </lineage>
</organism>
<dbReference type="InterPro" id="IPR020904">
    <property type="entry name" value="Sc_DH/Rdtase_CS"/>
</dbReference>
<dbReference type="AlphaFoldDB" id="A0A9N8VMR9"/>
<reference evidence="3" key="1">
    <citation type="submission" date="2021-06" db="EMBL/GenBank/DDBJ databases">
        <authorList>
            <person name="Kallberg Y."/>
            <person name="Tangrot J."/>
            <person name="Rosling A."/>
        </authorList>
    </citation>
    <scope>NUCLEOTIDE SEQUENCE</scope>
    <source>
        <strain evidence="3">IN212</strain>
    </source>
</reference>
<keyword evidence="4" id="KW-1185">Reference proteome</keyword>
<dbReference type="PANTHER" id="PTHR43313">
    <property type="entry name" value="SHORT-CHAIN DEHYDROGENASE/REDUCTASE FAMILY 9C"/>
    <property type="match status" value="1"/>
</dbReference>
<evidence type="ECO:0000313" key="3">
    <source>
        <dbReference type="EMBL" id="CAG8455831.1"/>
    </source>
</evidence>
<dbReference type="Gene3D" id="3.40.50.720">
    <property type="entry name" value="NAD(P)-binding Rossmann-like Domain"/>
    <property type="match status" value="1"/>
</dbReference>
<dbReference type="SUPFAM" id="SSF51735">
    <property type="entry name" value="NAD(P)-binding Rossmann-fold domains"/>
    <property type="match status" value="1"/>
</dbReference>
<feature type="region of interest" description="Disordered" evidence="2">
    <location>
        <begin position="544"/>
        <end position="568"/>
    </location>
</feature>
<feature type="compositionally biased region" description="Low complexity" evidence="2">
    <location>
        <begin position="548"/>
        <end position="562"/>
    </location>
</feature>
<dbReference type="InterPro" id="IPR036291">
    <property type="entry name" value="NAD(P)-bd_dom_sf"/>
</dbReference>
<dbReference type="Proteomes" id="UP000789396">
    <property type="component" value="Unassembled WGS sequence"/>
</dbReference>
<gene>
    <name evidence="3" type="ORF">RFULGI_LOCUS452</name>
</gene>
<protein>
    <submittedName>
        <fullName evidence="3">14829_t:CDS:1</fullName>
    </submittedName>
</protein>
<evidence type="ECO:0000313" key="4">
    <source>
        <dbReference type="Proteomes" id="UP000789396"/>
    </source>
</evidence>
<dbReference type="PROSITE" id="PS00061">
    <property type="entry name" value="ADH_SHORT"/>
    <property type="match status" value="1"/>
</dbReference>